<name>A0A1A3MW73_MYCAS</name>
<dbReference type="EMBL" id="LZLQ01000118">
    <property type="protein sequence ID" value="OBK13320.1"/>
    <property type="molecule type" value="Genomic_DNA"/>
</dbReference>
<keyword evidence="2" id="KW-1185">Reference proteome</keyword>
<sequence length="230" mass="25120">MSGTKRNYSPRRAGEVVGVEVDAHAERPVTITCHDHVHTYEIAWRNTADGPVITDLRVTSVDGVPITSATLRRVNTARLARTAALHDTGESANAATKLRQTLDTATGTTEGHDWIERFRFTDGVIDAMAKHAPPGAAPTRSSANRVGRPSLSPEFLAQVAVWAREESVLGGGVYRRVADRAADALGRDVSDDTVKGWIKRCKHAGLLKPDELRRQREPLVPTTTDQETDR</sequence>
<gene>
    <name evidence="1" type="ORF">A5636_09485</name>
</gene>
<accession>A0A1A3MW73</accession>
<dbReference type="AlphaFoldDB" id="A0A1A3MW73"/>
<dbReference type="RefSeq" id="WP_065159967.1">
    <property type="nucleotide sequence ID" value="NZ_LZLQ01000118.1"/>
</dbReference>
<evidence type="ECO:0000313" key="1">
    <source>
        <dbReference type="EMBL" id="OBK13320.1"/>
    </source>
</evidence>
<comment type="caution">
    <text evidence="1">The sequence shown here is derived from an EMBL/GenBank/DDBJ whole genome shotgun (WGS) entry which is preliminary data.</text>
</comment>
<proteinExistence type="predicted"/>
<reference evidence="2" key="1">
    <citation type="submission" date="2016-06" db="EMBL/GenBank/DDBJ databases">
        <authorList>
            <person name="Sutton G."/>
            <person name="Brinkac L."/>
            <person name="Sanka R."/>
            <person name="Adams M."/>
            <person name="Lau E."/>
            <person name="Garcia-Basteiro A."/>
            <person name="Lopez-Varela E."/>
            <person name="Palencia S."/>
        </authorList>
    </citation>
    <scope>NUCLEOTIDE SEQUENCE [LARGE SCALE GENOMIC DNA]</scope>
    <source>
        <strain evidence="2">1245139.5</strain>
    </source>
</reference>
<dbReference type="Proteomes" id="UP000093629">
    <property type="component" value="Unassembled WGS sequence"/>
</dbReference>
<dbReference type="OrthoDB" id="4723231at2"/>
<evidence type="ECO:0000313" key="2">
    <source>
        <dbReference type="Proteomes" id="UP000093629"/>
    </source>
</evidence>
<organism evidence="1 2">
    <name type="scientific">Mycobacterium asiaticum</name>
    <dbReference type="NCBI Taxonomy" id="1790"/>
    <lineage>
        <taxon>Bacteria</taxon>
        <taxon>Bacillati</taxon>
        <taxon>Actinomycetota</taxon>
        <taxon>Actinomycetes</taxon>
        <taxon>Mycobacteriales</taxon>
        <taxon>Mycobacteriaceae</taxon>
        <taxon>Mycobacterium</taxon>
    </lineage>
</organism>
<protein>
    <submittedName>
        <fullName evidence="1">Uncharacterized protein</fullName>
    </submittedName>
</protein>